<evidence type="ECO:0000256" key="6">
    <source>
        <dbReference type="ARBA" id="ARBA00023315"/>
    </source>
</evidence>
<keyword evidence="7" id="KW-0812">Transmembrane</keyword>
<evidence type="ECO:0000256" key="5">
    <source>
        <dbReference type="ARBA" id="ARBA00023136"/>
    </source>
</evidence>
<dbReference type="PANTHER" id="PTHR30606:SF10">
    <property type="entry name" value="PHOSPHATIDYLINOSITOL MANNOSIDE ACYLTRANSFERASE"/>
    <property type="match status" value="1"/>
</dbReference>
<keyword evidence="6 8" id="KW-0012">Acyltransferase</keyword>
<keyword evidence="7" id="KW-1133">Transmembrane helix</keyword>
<proteinExistence type="predicted"/>
<sequence length="294" mass="34589">MIYRIQYWIIMFFRFILLLFPENARFKFAEFLGWLGYHVVKKRREIALANLKLAFPEKTEKERERIALESFKIMLKAFLCTLWFGKYLHDPGRVIIENVEILHKAAAENKGVVVSTLHLGNMEATVKAGEGYDITTVAKKQRNPYLDKFITESRKNDLNLTILKKSKRTSRELIERLNNKGIIALFSDHRDKGATVTFFGETTKAPTGAVSLALKYDIPFVWGYNVMHEDNSSTVKVVEQVEFIKTDNFKEDVQVNTQLLISKMEEVIREYPEQWMWFHDRWNLYSKLHKKKKK</sequence>
<keyword evidence="3" id="KW-0997">Cell inner membrane</keyword>
<dbReference type="GeneID" id="78456189"/>
<dbReference type="EC" id="2.3.1.-" evidence="8"/>
<protein>
    <submittedName>
        <fullName evidence="8">Lipid A biosynthesis lauroyl acyltransferase</fullName>
        <ecNumber evidence="8">2.3.1.-</ecNumber>
    </submittedName>
</protein>
<dbReference type="KEGG" id="ful:C4N20_15280"/>
<keyword evidence="2" id="KW-1003">Cell membrane</keyword>
<evidence type="ECO:0000313" key="9">
    <source>
        <dbReference type="Proteomes" id="UP000249008"/>
    </source>
</evidence>
<evidence type="ECO:0000256" key="3">
    <source>
        <dbReference type="ARBA" id="ARBA00022519"/>
    </source>
</evidence>
<dbReference type="GO" id="GO:0009247">
    <property type="term" value="P:glycolipid biosynthetic process"/>
    <property type="evidence" value="ECO:0007669"/>
    <property type="project" value="UniProtKB-ARBA"/>
</dbReference>
<dbReference type="PANTHER" id="PTHR30606">
    <property type="entry name" value="LIPID A BIOSYNTHESIS LAUROYL ACYLTRANSFERASE"/>
    <property type="match status" value="1"/>
</dbReference>
<evidence type="ECO:0000313" key="8">
    <source>
        <dbReference type="EMBL" id="SQJ02985.1"/>
    </source>
</evidence>
<dbReference type="AlphaFoldDB" id="A0AAX2JBR8"/>
<dbReference type="GO" id="GO:0005886">
    <property type="term" value="C:plasma membrane"/>
    <property type="evidence" value="ECO:0007669"/>
    <property type="project" value="UniProtKB-SubCell"/>
</dbReference>
<evidence type="ECO:0000256" key="7">
    <source>
        <dbReference type="SAM" id="Phobius"/>
    </source>
</evidence>
<dbReference type="GO" id="GO:0016746">
    <property type="term" value="F:acyltransferase activity"/>
    <property type="evidence" value="ECO:0007669"/>
    <property type="project" value="UniProtKB-KW"/>
</dbReference>
<organism evidence="8 9">
    <name type="scientific">Fusobacterium ulcerans</name>
    <dbReference type="NCBI Taxonomy" id="861"/>
    <lineage>
        <taxon>Bacteria</taxon>
        <taxon>Fusobacteriati</taxon>
        <taxon>Fusobacteriota</taxon>
        <taxon>Fusobacteriia</taxon>
        <taxon>Fusobacteriales</taxon>
        <taxon>Fusobacteriaceae</taxon>
        <taxon>Fusobacterium</taxon>
    </lineage>
</organism>
<keyword evidence="4 8" id="KW-0808">Transferase</keyword>
<evidence type="ECO:0000256" key="4">
    <source>
        <dbReference type="ARBA" id="ARBA00022679"/>
    </source>
</evidence>
<name>A0AAX2JBR8_9FUSO</name>
<feature type="transmembrane region" description="Helical" evidence="7">
    <location>
        <begin position="6"/>
        <end position="24"/>
    </location>
</feature>
<dbReference type="InterPro" id="IPR004960">
    <property type="entry name" value="LipA_acyltrans"/>
</dbReference>
<gene>
    <name evidence="8" type="primary">htrB</name>
    <name evidence="8" type="ORF">NCTC12112_01634</name>
</gene>
<dbReference type="EMBL" id="LS483487">
    <property type="protein sequence ID" value="SQJ02985.1"/>
    <property type="molecule type" value="Genomic_DNA"/>
</dbReference>
<evidence type="ECO:0000256" key="1">
    <source>
        <dbReference type="ARBA" id="ARBA00004533"/>
    </source>
</evidence>
<dbReference type="Pfam" id="PF03279">
    <property type="entry name" value="Lip_A_acyltrans"/>
    <property type="match status" value="1"/>
</dbReference>
<dbReference type="RefSeq" id="WP_005982327.1">
    <property type="nucleotide sequence ID" value="NZ_BAABXY010000001.1"/>
</dbReference>
<evidence type="ECO:0000256" key="2">
    <source>
        <dbReference type="ARBA" id="ARBA00022475"/>
    </source>
</evidence>
<dbReference type="Proteomes" id="UP000249008">
    <property type="component" value="Chromosome 1"/>
</dbReference>
<comment type="subcellular location">
    <subcellularLocation>
        <location evidence="1">Cell inner membrane</location>
    </subcellularLocation>
</comment>
<dbReference type="CDD" id="cd07984">
    <property type="entry name" value="LPLAT_LABLAT-like"/>
    <property type="match status" value="1"/>
</dbReference>
<keyword evidence="5 7" id="KW-0472">Membrane</keyword>
<reference evidence="8 9" key="1">
    <citation type="submission" date="2018-06" db="EMBL/GenBank/DDBJ databases">
        <authorList>
            <consortium name="Pathogen Informatics"/>
            <person name="Doyle S."/>
        </authorList>
    </citation>
    <scope>NUCLEOTIDE SEQUENCE [LARGE SCALE GENOMIC DNA]</scope>
    <source>
        <strain evidence="8 9">NCTC12112</strain>
    </source>
</reference>
<accession>A0AAX2JBR8</accession>